<dbReference type="EMBL" id="FQZZ01000001">
    <property type="protein sequence ID" value="SHJ36920.1"/>
    <property type="molecule type" value="Genomic_DNA"/>
</dbReference>
<keyword evidence="3" id="KW-1185">Reference proteome</keyword>
<name>A0A1H0D4M6_9RHOB</name>
<accession>A0A1H0D4M6</accession>
<evidence type="ECO:0008006" key="4">
    <source>
        <dbReference type="Google" id="ProtNLM"/>
    </source>
</evidence>
<evidence type="ECO:0000313" key="3">
    <source>
        <dbReference type="Proteomes" id="UP000324252"/>
    </source>
</evidence>
<dbReference type="Pfam" id="PF16868">
    <property type="entry name" value="NMT1_3"/>
    <property type="match status" value="1"/>
</dbReference>
<organism evidence="2 3">
    <name type="scientific">Lutimaribacter pacificus</name>
    <dbReference type="NCBI Taxonomy" id="391948"/>
    <lineage>
        <taxon>Bacteria</taxon>
        <taxon>Pseudomonadati</taxon>
        <taxon>Pseudomonadota</taxon>
        <taxon>Alphaproteobacteria</taxon>
        <taxon>Rhodobacterales</taxon>
        <taxon>Roseobacteraceae</taxon>
        <taxon>Lutimaribacter</taxon>
    </lineage>
</organism>
<dbReference type="PANTHER" id="PTHR42941:SF1">
    <property type="entry name" value="SLL1037 PROTEIN"/>
    <property type="match status" value="1"/>
</dbReference>
<dbReference type="Proteomes" id="UP000324252">
    <property type="component" value="Unassembled WGS sequence"/>
</dbReference>
<keyword evidence="1" id="KW-0732">Signal</keyword>
<protein>
    <recommendedName>
        <fullName evidence="4">TRAP transporter solute receptor, TAXI family</fullName>
    </recommendedName>
</protein>
<proteinExistence type="predicted"/>
<dbReference type="InterPro" id="IPR011852">
    <property type="entry name" value="TRAP_TAXI"/>
</dbReference>
<gene>
    <name evidence="2" type="ORF">SAMN05444142_10126</name>
</gene>
<dbReference type="SUPFAM" id="SSF53850">
    <property type="entry name" value="Periplasmic binding protein-like II"/>
    <property type="match status" value="1"/>
</dbReference>
<feature type="chain" id="PRO_5015064467" description="TRAP transporter solute receptor, TAXI family" evidence="1">
    <location>
        <begin position="22"/>
        <end position="374"/>
    </location>
</feature>
<dbReference type="Gene3D" id="3.40.190.10">
    <property type="entry name" value="Periplasmic binding protein-like II"/>
    <property type="match status" value="2"/>
</dbReference>
<sequence>MMHFIKMTGAALALAAGTASAGEADLPKSMLWATYDVGSSGYAEASAIADAFAKEYGTRVRIMPSGTSIGRLLPLKTGRVQYGWLANELFFATEALYDFSVREWGPQDLRVIAGRPSTFGMAVAGDAGIGTLADIRGKRVPWIKANPSINIKVEALLAFGGLTWDDVEVVEVPSYGAALKALVDGQVDVAGSTPTASTLYELESSSRGLDWAPMPADNAEGWEAIRSVASFFAPATTTQGAGISEEDPAHIFAVRYPMITVYADADADEVYNFTRALDETYGIYSGATKATPQWALKHSGTTPADAPFHPGAIRYLEEIGVWSEKDAAWNEERLDRLAAVREAWDSAIEAALDEGIADKDWAAFWAEYKANALQ</sequence>
<reference evidence="2 3" key="1">
    <citation type="submission" date="2016-11" db="EMBL/GenBank/DDBJ databases">
        <authorList>
            <person name="Varghese N."/>
            <person name="Submissions S."/>
        </authorList>
    </citation>
    <scope>NUCLEOTIDE SEQUENCE [LARGE SCALE GENOMIC DNA]</scope>
    <source>
        <strain evidence="2 3">DSM 29620</strain>
    </source>
</reference>
<dbReference type="NCBIfam" id="TIGR02122">
    <property type="entry name" value="TRAP_TAXI"/>
    <property type="match status" value="1"/>
</dbReference>
<feature type="signal peptide" evidence="1">
    <location>
        <begin position="1"/>
        <end position="21"/>
    </location>
</feature>
<dbReference type="RefSeq" id="WP_223227928.1">
    <property type="nucleotide sequence ID" value="NZ_FQZZ01000001.1"/>
</dbReference>
<dbReference type="PANTHER" id="PTHR42941">
    <property type="entry name" value="SLL1037 PROTEIN"/>
    <property type="match status" value="1"/>
</dbReference>
<dbReference type="AlphaFoldDB" id="A0A1H0D4M6"/>
<evidence type="ECO:0000256" key="1">
    <source>
        <dbReference type="SAM" id="SignalP"/>
    </source>
</evidence>
<evidence type="ECO:0000313" key="2">
    <source>
        <dbReference type="EMBL" id="SHJ36920.1"/>
    </source>
</evidence>